<dbReference type="GO" id="GO:0006351">
    <property type="term" value="P:DNA-templated transcription"/>
    <property type="evidence" value="ECO:0007669"/>
    <property type="project" value="TreeGrafter"/>
</dbReference>
<evidence type="ECO:0000256" key="1">
    <source>
        <dbReference type="ARBA" id="ARBA00009437"/>
    </source>
</evidence>
<dbReference type="InterPro" id="IPR058163">
    <property type="entry name" value="LysR-type_TF_proteobact-type"/>
</dbReference>
<sequence>MALSVGSPVHVEKTQSRSTSSPRIDTAMHESDLRTLWVLSRVAELGSFAAAGRELGLTRAAVSRLVAQSEARLGVRLAARSTRQVVLSERALALVQAAQPALATLAAAVAGLADDEGALRGPLRIGCSHVLGRAVLLPALTPFLREHPALRLELQLSDAVEDLLAQRLDLSVRLGPLPDSSLVARPVGHVPLALVGSPALLAQHPKPRAPAELQAWPAIGIRPPSAPARRPWRFATPKGEWVMPLAQPVAEVNTLEAAADLAQAGLGLAMLPRYLVAEALADGRLQALLPQHMAQGPAVHVCTTQRELLPERVKRLLPVLVPALKARLRAA</sequence>
<organism evidence="7 8">
    <name type="scientific">Inhella crocodyli</name>
    <dbReference type="NCBI Taxonomy" id="2499851"/>
    <lineage>
        <taxon>Bacteria</taxon>
        <taxon>Pseudomonadati</taxon>
        <taxon>Pseudomonadota</taxon>
        <taxon>Betaproteobacteria</taxon>
        <taxon>Burkholderiales</taxon>
        <taxon>Sphaerotilaceae</taxon>
        <taxon>Inhella</taxon>
    </lineage>
</organism>
<comment type="caution">
    <text evidence="7">The sequence shown here is derived from an EMBL/GenBank/DDBJ whole genome shotgun (WGS) entry which is preliminary data.</text>
</comment>
<accession>A0A437LGX7</accession>
<dbReference type="EMBL" id="SACM01000003">
    <property type="protein sequence ID" value="RVT84649.1"/>
    <property type="molecule type" value="Genomic_DNA"/>
</dbReference>
<dbReference type="SUPFAM" id="SSF53850">
    <property type="entry name" value="Periplasmic binding protein-like II"/>
    <property type="match status" value="1"/>
</dbReference>
<dbReference type="GO" id="GO:0003700">
    <property type="term" value="F:DNA-binding transcription factor activity"/>
    <property type="evidence" value="ECO:0007669"/>
    <property type="project" value="InterPro"/>
</dbReference>
<dbReference type="InterPro" id="IPR005119">
    <property type="entry name" value="LysR_subst-bd"/>
</dbReference>
<dbReference type="Pfam" id="PF03466">
    <property type="entry name" value="LysR_substrate"/>
    <property type="match status" value="1"/>
</dbReference>
<dbReference type="InterPro" id="IPR036388">
    <property type="entry name" value="WH-like_DNA-bd_sf"/>
</dbReference>
<evidence type="ECO:0000256" key="3">
    <source>
        <dbReference type="ARBA" id="ARBA00023125"/>
    </source>
</evidence>
<dbReference type="Gene3D" id="3.40.190.290">
    <property type="match status" value="1"/>
</dbReference>
<dbReference type="Proteomes" id="UP000288587">
    <property type="component" value="Unassembled WGS sequence"/>
</dbReference>
<keyword evidence="3" id="KW-0238">DNA-binding</keyword>
<dbReference type="PANTHER" id="PTHR30537">
    <property type="entry name" value="HTH-TYPE TRANSCRIPTIONAL REGULATOR"/>
    <property type="match status" value="1"/>
</dbReference>
<gene>
    <name evidence="7" type="ORF">EOD73_10945</name>
</gene>
<dbReference type="PANTHER" id="PTHR30537:SF5">
    <property type="entry name" value="HTH-TYPE TRANSCRIPTIONAL ACTIVATOR TTDR-RELATED"/>
    <property type="match status" value="1"/>
</dbReference>
<dbReference type="InterPro" id="IPR036390">
    <property type="entry name" value="WH_DNA-bd_sf"/>
</dbReference>
<evidence type="ECO:0000259" key="6">
    <source>
        <dbReference type="PROSITE" id="PS50931"/>
    </source>
</evidence>
<protein>
    <submittedName>
        <fullName evidence="7">LysR family transcriptional regulator</fullName>
    </submittedName>
</protein>
<dbReference type="Pfam" id="PF00126">
    <property type="entry name" value="HTH_1"/>
    <property type="match status" value="1"/>
</dbReference>
<evidence type="ECO:0000313" key="7">
    <source>
        <dbReference type="EMBL" id="RVT84649.1"/>
    </source>
</evidence>
<dbReference type="InterPro" id="IPR000847">
    <property type="entry name" value="LysR_HTH_N"/>
</dbReference>
<evidence type="ECO:0000313" key="8">
    <source>
        <dbReference type="Proteomes" id="UP000288587"/>
    </source>
</evidence>
<dbReference type="AlphaFoldDB" id="A0A437LGX7"/>
<dbReference type="Gene3D" id="1.10.10.10">
    <property type="entry name" value="Winged helix-like DNA-binding domain superfamily/Winged helix DNA-binding domain"/>
    <property type="match status" value="1"/>
</dbReference>
<proteinExistence type="inferred from homology"/>
<comment type="similarity">
    <text evidence="1">Belongs to the LysR transcriptional regulatory family.</text>
</comment>
<keyword evidence="2" id="KW-0805">Transcription regulation</keyword>
<name>A0A437LGX7_9BURK</name>
<feature type="domain" description="HTH lysR-type" evidence="6">
    <location>
        <begin position="32"/>
        <end position="88"/>
    </location>
</feature>
<reference evidence="7 8" key="1">
    <citation type="submission" date="2019-01" db="EMBL/GenBank/DDBJ databases">
        <authorList>
            <person name="Chen W.-M."/>
        </authorList>
    </citation>
    <scope>NUCLEOTIDE SEQUENCE [LARGE SCALE GENOMIC DNA]</scope>
    <source>
        <strain evidence="7 8">CCP-18</strain>
    </source>
</reference>
<evidence type="ECO:0000256" key="4">
    <source>
        <dbReference type="ARBA" id="ARBA00023163"/>
    </source>
</evidence>
<evidence type="ECO:0000256" key="5">
    <source>
        <dbReference type="SAM" id="MobiDB-lite"/>
    </source>
</evidence>
<dbReference type="CDD" id="cd08422">
    <property type="entry name" value="PBP2_CrgA_like"/>
    <property type="match status" value="1"/>
</dbReference>
<dbReference type="SUPFAM" id="SSF46785">
    <property type="entry name" value="Winged helix' DNA-binding domain"/>
    <property type="match status" value="1"/>
</dbReference>
<keyword evidence="8" id="KW-1185">Reference proteome</keyword>
<keyword evidence="4" id="KW-0804">Transcription</keyword>
<dbReference type="GO" id="GO:0043565">
    <property type="term" value="F:sequence-specific DNA binding"/>
    <property type="evidence" value="ECO:0007669"/>
    <property type="project" value="TreeGrafter"/>
</dbReference>
<dbReference type="PROSITE" id="PS50931">
    <property type="entry name" value="HTH_LYSR"/>
    <property type="match status" value="1"/>
</dbReference>
<evidence type="ECO:0000256" key="2">
    <source>
        <dbReference type="ARBA" id="ARBA00023015"/>
    </source>
</evidence>
<feature type="region of interest" description="Disordered" evidence="5">
    <location>
        <begin position="1"/>
        <end position="25"/>
    </location>
</feature>
<dbReference type="OrthoDB" id="5671700at2"/>